<dbReference type="InterPro" id="IPR036291">
    <property type="entry name" value="NAD(P)-bd_dom_sf"/>
</dbReference>
<proteinExistence type="predicted"/>
<dbReference type="EMBL" id="CWJI01000003">
    <property type="protein sequence ID" value="CRY54918.1"/>
    <property type="molecule type" value="Genomic_DNA"/>
</dbReference>
<dbReference type="InterPro" id="IPR050177">
    <property type="entry name" value="Lipid_A_modif_metabolic_enz"/>
</dbReference>
<dbReference type="Gene3D" id="3.40.50.720">
    <property type="entry name" value="NAD(P)-binding Rossmann-like Domain"/>
    <property type="match status" value="1"/>
</dbReference>
<sequence length="285" mass="32798">MNIMVTGATGYIGSFLLPRLIDKYDVVYNIGRDKIEKITESGIVECVKYTMDSLPEIVNKLSPELFCNLSAGYYTENSMYDLNVIDGNLKLQFIILEYFKARQEGRFINIGSYWEFSFSTKGVKGVNPYGIIKSTVRNLLEYYAEYNVSYTNIMLYGSYGENDQRGKVIDHIIDSVNSNKMLSLSPGEQKLNFVYVTDIVKSLMTVILCNDEKFKNKTVSIHSSTEYTIREIVCFINEIKQTKLELGAISYRDDEVMSPEYKYENIFEGEDNLKEYIRGRIIEGE</sequence>
<organism evidence="2 3">
    <name type="scientific">Yersinia intermedia</name>
    <dbReference type="NCBI Taxonomy" id="631"/>
    <lineage>
        <taxon>Bacteria</taxon>
        <taxon>Pseudomonadati</taxon>
        <taxon>Pseudomonadota</taxon>
        <taxon>Gammaproteobacteria</taxon>
        <taxon>Enterobacterales</taxon>
        <taxon>Yersiniaceae</taxon>
        <taxon>Yersinia</taxon>
    </lineage>
</organism>
<evidence type="ECO:0000313" key="3">
    <source>
        <dbReference type="Proteomes" id="UP000043316"/>
    </source>
</evidence>
<evidence type="ECO:0000313" key="2">
    <source>
        <dbReference type="EMBL" id="CRY54918.1"/>
    </source>
</evidence>
<feature type="domain" description="NAD-dependent epimerase/dehydratase" evidence="1">
    <location>
        <begin position="3"/>
        <end position="220"/>
    </location>
</feature>
<evidence type="ECO:0000259" key="1">
    <source>
        <dbReference type="Pfam" id="PF01370"/>
    </source>
</evidence>
<dbReference type="Pfam" id="PF01370">
    <property type="entry name" value="Epimerase"/>
    <property type="match status" value="1"/>
</dbReference>
<reference evidence="3" key="1">
    <citation type="submission" date="2015-03" db="EMBL/GenBank/DDBJ databases">
        <authorList>
            <consortium name="Pathogen Informatics"/>
        </authorList>
    </citation>
    <scope>NUCLEOTIDE SEQUENCE [LARGE SCALE GENOMIC DNA]</scope>
    <source>
        <strain evidence="3">R148</strain>
    </source>
</reference>
<dbReference type="AlphaFoldDB" id="A0A0H5LUT3"/>
<dbReference type="PANTHER" id="PTHR43245">
    <property type="entry name" value="BIFUNCTIONAL POLYMYXIN RESISTANCE PROTEIN ARNA"/>
    <property type="match status" value="1"/>
</dbReference>
<dbReference type="Proteomes" id="UP000043316">
    <property type="component" value="Unassembled WGS sequence"/>
</dbReference>
<dbReference type="SUPFAM" id="SSF51735">
    <property type="entry name" value="NAD(P)-binding Rossmann-fold domains"/>
    <property type="match status" value="1"/>
</dbReference>
<name>A0A0H5LUT3_YERIN</name>
<protein>
    <submittedName>
        <fullName evidence="2">Paratose synthase</fullName>
    </submittedName>
</protein>
<accession>A0A0H5LUT3</accession>
<dbReference type="InterPro" id="IPR001509">
    <property type="entry name" value="Epimerase_deHydtase"/>
</dbReference>
<dbReference type="PANTHER" id="PTHR43245:SF13">
    <property type="entry name" value="UDP-D-APIOSE_UDP-D-XYLOSE SYNTHASE 2"/>
    <property type="match status" value="1"/>
</dbReference>
<gene>
    <name evidence="2" type="ORF">ERS008476_01888</name>
</gene>